<gene>
    <name evidence="2" type="ORF">GQX73_g7222</name>
</gene>
<evidence type="ECO:0000256" key="1">
    <source>
        <dbReference type="SAM" id="MobiDB-lite"/>
    </source>
</evidence>
<dbReference type="EMBL" id="WUBL01000091">
    <property type="protein sequence ID" value="KAF2966351.1"/>
    <property type="molecule type" value="Genomic_DNA"/>
</dbReference>
<keyword evidence="3" id="KW-1185">Reference proteome</keyword>
<dbReference type="InParanoid" id="A0A7C8MPM5"/>
<name>A0A7C8MPM5_9PEZI</name>
<accession>A0A7C8MPM5</accession>
<feature type="compositionally biased region" description="Basic and acidic residues" evidence="1">
    <location>
        <begin position="85"/>
        <end position="94"/>
    </location>
</feature>
<dbReference type="Proteomes" id="UP000481858">
    <property type="component" value="Unassembled WGS sequence"/>
</dbReference>
<reference evidence="2 3" key="1">
    <citation type="submission" date="2019-12" db="EMBL/GenBank/DDBJ databases">
        <title>Draft genome sequence of the ascomycete Xylaria multiplex DSM 110363.</title>
        <authorList>
            <person name="Buettner E."/>
            <person name="Kellner H."/>
        </authorList>
    </citation>
    <scope>NUCLEOTIDE SEQUENCE [LARGE SCALE GENOMIC DNA]</scope>
    <source>
        <strain evidence="2 3">DSM 110363</strain>
    </source>
</reference>
<sequence length="400" mass="45094">MKKLETENKLLEKQKPAQEPENSKDFLQRLRENAPPPEPILNKMDGIKDAQIRGTNWEKYASSKNMSQFGNLTSSNMSRPFVETRNGRQKEKRGTGSLPLVNTTKRPRSPPKQNNTGRPKSVLAKCQPKPRTRFGEPSPPRHSPKKPPRVHDNIGLAEVMPRTERSLEDLYDEHPEKRLQGHIEPSTMNLAAKVVSQIINEAGYQWLNKWCPHMNLGEIFEAIHVGDKETELSNKKFNVPPEAIDTSIVKTSLAGLYRRCCSGGPGDVEFPELMKLIDDGVVFLRALRDSKFKALLQETRSTFQWIPIGLDAKKGPIIRRAKAELEKLNRKYTAGASNGKVDSEALTGTRRAEELTILDRALVDFDTRRKTFENEMLERLCVLLASTNSSAPKPNLPTGN</sequence>
<feature type="region of interest" description="Disordered" evidence="1">
    <location>
        <begin position="67"/>
        <end position="153"/>
    </location>
</feature>
<feature type="region of interest" description="Disordered" evidence="1">
    <location>
        <begin position="1"/>
        <end position="47"/>
    </location>
</feature>
<feature type="compositionally biased region" description="Polar residues" evidence="1">
    <location>
        <begin position="67"/>
        <end position="78"/>
    </location>
</feature>
<dbReference type="AlphaFoldDB" id="A0A7C8MPM5"/>
<organism evidence="2 3">
    <name type="scientific">Xylaria multiplex</name>
    <dbReference type="NCBI Taxonomy" id="323545"/>
    <lineage>
        <taxon>Eukaryota</taxon>
        <taxon>Fungi</taxon>
        <taxon>Dikarya</taxon>
        <taxon>Ascomycota</taxon>
        <taxon>Pezizomycotina</taxon>
        <taxon>Sordariomycetes</taxon>
        <taxon>Xylariomycetidae</taxon>
        <taxon>Xylariales</taxon>
        <taxon>Xylariaceae</taxon>
        <taxon>Xylaria</taxon>
    </lineage>
</organism>
<feature type="compositionally biased region" description="Basic and acidic residues" evidence="1">
    <location>
        <begin position="1"/>
        <end position="32"/>
    </location>
</feature>
<dbReference type="OrthoDB" id="5230984at2759"/>
<comment type="caution">
    <text evidence="2">The sequence shown here is derived from an EMBL/GenBank/DDBJ whole genome shotgun (WGS) entry which is preliminary data.</text>
</comment>
<evidence type="ECO:0000313" key="3">
    <source>
        <dbReference type="Proteomes" id="UP000481858"/>
    </source>
</evidence>
<proteinExistence type="predicted"/>
<evidence type="ECO:0000313" key="2">
    <source>
        <dbReference type="EMBL" id="KAF2966351.1"/>
    </source>
</evidence>
<protein>
    <submittedName>
        <fullName evidence="2">Uncharacterized protein</fullName>
    </submittedName>
</protein>